<dbReference type="RefSeq" id="WP_323737657.1">
    <property type="nucleotide sequence ID" value="NZ_CP112932.1"/>
</dbReference>
<dbReference type="Proteomes" id="UP001326613">
    <property type="component" value="Chromosome"/>
</dbReference>
<keyword evidence="4" id="KW-1185">Reference proteome</keyword>
<name>A0ABZ0UT93_9RICK</name>
<gene>
    <name evidence="3" type="ORF">Trichorick_00714</name>
</gene>
<keyword evidence="1" id="KW-0175">Coiled coil</keyword>
<accession>A0ABZ0UT93</accession>
<feature type="signal peptide" evidence="2">
    <location>
        <begin position="1"/>
        <end position="21"/>
    </location>
</feature>
<organism evidence="3 4">
    <name type="scientific">Candidatus Trichorickettsia mobilis</name>
    <dbReference type="NCBI Taxonomy" id="1346319"/>
    <lineage>
        <taxon>Bacteria</taxon>
        <taxon>Pseudomonadati</taxon>
        <taxon>Pseudomonadota</taxon>
        <taxon>Alphaproteobacteria</taxon>
        <taxon>Rickettsiales</taxon>
        <taxon>Rickettsiaceae</taxon>
        <taxon>Rickettsieae</taxon>
        <taxon>Candidatus Trichorickettsia</taxon>
    </lineage>
</organism>
<evidence type="ECO:0000313" key="4">
    <source>
        <dbReference type="Proteomes" id="UP001326613"/>
    </source>
</evidence>
<evidence type="ECO:0000313" key="3">
    <source>
        <dbReference type="EMBL" id="WPY00826.1"/>
    </source>
</evidence>
<evidence type="ECO:0000256" key="1">
    <source>
        <dbReference type="SAM" id="Coils"/>
    </source>
</evidence>
<evidence type="ECO:0000256" key="2">
    <source>
        <dbReference type="SAM" id="SignalP"/>
    </source>
</evidence>
<keyword evidence="2" id="KW-0732">Signal</keyword>
<feature type="chain" id="PRO_5047235504" evidence="2">
    <location>
        <begin position="22"/>
        <end position="124"/>
    </location>
</feature>
<feature type="coiled-coil region" evidence="1">
    <location>
        <begin position="71"/>
        <end position="98"/>
    </location>
</feature>
<protein>
    <submittedName>
        <fullName evidence="3">Uncharacterized protein</fullName>
    </submittedName>
</protein>
<proteinExistence type="predicted"/>
<sequence>MVRNFIITCLLLLSINTVALAANNQQEISPSLTNQQVQQQIIDEYKAIVAKIPPEVRDEIIAFRKNIVAINKQKREAYQKLSQEAQNYLAKEQEYKKKLPIKQKQLINIQNPGEKPNKDDKAAK</sequence>
<reference evidence="3 4" key="1">
    <citation type="submission" date="2022-10" db="EMBL/GenBank/DDBJ databases">
        <title>Host association and intracellularity evolved multiple times independently in the Rickettsiales.</title>
        <authorList>
            <person name="Castelli M."/>
            <person name="Nardi T."/>
            <person name="Gammuto L."/>
            <person name="Bellinzona G."/>
            <person name="Sabaneyeva E."/>
            <person name="Potekhin A."/>
            <person name="Serra V."/>
            <person name="Petroni G."/>
            <person name="Sassera D."/>
        </authorList>
    </citation>
    <scope>NUCLEOTIDE SEQUENCE [LARGE SCALE GENOMIC DNA]</scope>
    <source>
        <strain evidence="3 4">Kr 154-4</strain>
    </source>
</reference>
<dbReference type="EMBL" id="CP112932">
    <property type="protein sequence ID" value="WPY00826.1"/>
    <property type="molecule type" value="Genomic_DNA"/>
</dbReference>